<accession>A0A1U7IK82</accession>
<sequence length="195" mass="21913">MITTTKKVSFAEYLKYNDGTDRKYELVNGELIPMSLGTGKHGAITKFLERSFDDEIARIGINWTAQKFAVGVRSPRGGRWDTSRIPDITVLTIEQWESLANREAVIELDEPPPILVVEVVSESTKTTDYRAKRSEYAVLSISEYWIVDPIDEVVIVCSLIEGFYDAVSFRGEERIISGSFPELNLSAMQVLQAGK</sequence>
<dbReference type="Proteomes" id="UP000185860">
    <property type="component" value="Unassembled WGS sequence"/>
</dbReference>
<gene>
    <name evidence="2" type="ORF">NIES2119_12780</name>
</gene>
<feature type="domain" description="Putative restriction endonuclease" evidence="1">
    <location>
        <begin position="11"/>
        <end position="186"/>
    </location>
</feature>
<evidence type="ECO:0000313" key="3">
    <source>
        <dbReference type="Proteomes" id="UP000185860"/>
    </source>
</evidence>
<dbReference type="EMBL" id="MRCE01000011">
    <property type="protein sequence ID" value="OKH37575.1"/>
    <property type="molecule type" value="Genomic_DNA"/>
</dbReference>
<dbReference type="CDD" id="cd06260">
    <property type="entry name" value="DUF820-like"/>
    <property type="match status" value="1"/>
</dbReference>
<dbReference type="SUPFAM" id="SSF52980">
    <property type="entry name" value="Restriction endonuclease-like"/>
    <property type="match status" value="1"/>
</dbReference>
<organism evidence="2 3">
    <name type="scientific">[Phormidium ambiguum] IAM M-71</name>
    <dbReference type="NCBI Taxonomy" id="454136"/>
    <lineage>
        <taxon>Bacteria</taxon>
        <taxon>Bacillati</taxon>
        <taxon>Cyanobacteriota</taxon>
        <taxon>Cyanophyceae</taxon>
        <taxon>Oscillatoriophycideae</taxon>
        <taxon>Aerosakkonematales</taxon>
        <taxon>Aerosakkonemataceae</taxon>
        <taxon>Floridanema</taxon>
    </lineage>
</organism>
<dbReference type="PANTHER" id="PTHR34107">
    <property type="entry name" value="SLL0198 PROTEIN-RELATED"/>
    <property type="match status" value="1"/>
</dbReference>
<dbReference type="OrthoDB" id="428427at2"/>
<dbReference type="AlphaFoldDB" id="A0A1U7IK82"/>
<evidence type="ECO:0000259" key="1">
    <source>
        <dbReference type="Pfam" id="PF05685"/>
    </source>
</evidence>
<reference evidence="2 3" key="1">
    <citation type="submission" date="2016-11" db="EMBL/GenBank/DDBJ databases">
        <title>Draft Genome Sequences of Nine Cyanobacterial Strains from Diverse Habitats.</title>
        <authorList>
            <person name="Zhu T."/>
            <person name="Hou S."/>
            <person name="Lu X."/>
            <person name="Hess W.R."/>
        </authorList>
    </citation>
    <scope>NUCLEOTIDE SEQUENCE [LARGE SCALE GENOMIC DNA]</scope>
    <source>
        <strain evidence="2 3">IAM M-71</strain>
    </source>
</reference>
<proteinExistence type="predicted"/>
<evidence type="ECO:0000313" key="2">
    <source>
        <dbReference type="EMBL" id="OKH37575.1"/>
    </source>
</evidence>
<dbReference type="Pfam" id="PF05685">
    <property type="entry name" value="Uma2"/>
    <property type="match status" value="1"/>
</dbReference>
<dbReference type="STRING" id="454136.NIES2119_12780"/>
<dbReference type="InterPro" id="IPR012296">
    <property type="entry name" value="Nuclease_put_TT1808"/>
</dbReference>
<dbReference type="RefSeq" id="WP_073593863.1">
    <property type="nucleotide sequence ID" value="NZ_MRCE01000011.1"/>
</dbReference>
<dbReference type="InterPro" id="IPR008538">
    <property type="entry name" value="Uma2"/>
</dbReference>
<name>A0A1U7IK82_9CYAN</name>
<dbReference type="InterPro" id="IPR011335">
    <property type="entry name" value="Restrct_endonuc-II-like"/>
</dbReference>
<protein>
    <recommendedName>
        <fullName evidence="1">Putative restriction endonuclease domain-containing protein</fullName>
    </recommendedName>
</protein>
<comment type="caution">
    <text evidence="2">The sequence shown here is derived from an EMBL/GenBank/DDBJ whole genome shotgun (WGS) entry which is preliminary data.</text>
</comment>
<dbReference type="Gene3D" id="3.90.1570.10">
    <property type="entry name" value="tt1808, chain A"/>
    <property type="match status" value="1"/>
</dbReference>
<dbReference type="PANTHER" id="PTHR34107:SF2">
    <property type="entry name" value="SLL0888 PROTEIN"/>
    <property type="match status" value="1"/>
</dbReference>